<dbReference type="EMBL" id="JACGWJ010000003">
    <property type="protein sequence ID" value="KAL0431193.1"/>
    <property type="molecule type" value="Genomic_DNA"/>
</dbReference>
<proteinExistence type="predicted"/>
<organism evidence="1">
    <name type="scientific">Sesamum radiatum</name>
    <name type="common">Black benniseed</name>
    <dbReference type="NCBI Taxonomy" id="300843"/>
    <lineage>
        <taxon>Eukaryota</taxon>
        <taxon>Viridiplantae</taxon>
        <taxon>Streptophyta</taxon>
        <taxon>Embryophyta</taxon>
        <taxon>Tracheophyta</taxon>
        <taxon>Spermatophyta</taxon>
        <taxon>Magnoliopsida</taxon>
        <taxon>eudicotyledons</taxon>
        <taxon>Gunneridae</taxon>
        <taxon>Pentapetalae</taxon>
        <taxon>asterids</taxon>
        <taxon>lamiids</taxon>
        <taxon>Lamiales</taxon>
        <taxon>Pedaliaceae</taxon>
        <taxon>Sesamum</taxon>
    </lineage>
</organism>
<accession>A0AAW2VPN7</accession>
<gene>
    <name evidence="1" type="ORF">Sradi_0745300</name>
</gene>
<evidence type="ECO:0000313" key="1">
    <source>
        <dbReference type="EMBL" id="KAL0431193.1"/>
    </source>
</evidence>
<name>A0AAW2VPN7_SESRA</name>
<reference evidence="1" key="2">
    <citation type="journal article" date="2024" name="Plant">
        <title>Genomic evolution and insights into agronomic trait innovations of Sesamum species.</title>
        <authorList>
            <person name="Miao H."/>
            <person name="Wang L."/>
            <person name="Qu L."/>
            <person name="Liu H."/>
            <person name="Sun Y."/>
            <person name="Le M."/>
            <person name="Wang Q."/>
            <person name="Wei S."/>
            <person name="Zheng Y."/>
            <person name="Lin W."/>
            <person name="Duan Y."/>
            <person name="Cao H."/>
            <person name="Xiong S."/>
            <person name="Wang X."/>
            <person name="Wei L."/>
            <person name="Li C."/>
            <person name="Ma Q."/>
            <person name="Ju M."/>
            <person name="Zhao R."/>
            <person name="Li G."/>
            <person name="Mu C."/>
            <person name="Tian Q."/>
            <person name="Mei H."/>
            <person name="Zhang T."/>
            <person name="Gao T."/>
            <person name="Zhang H."/>
        </authorList>
    </citation>
    <scope>NUCLEOTIDE SEQUENCE</scope>
    <source>
        <strain evidence="1">G02</strain>
    </source>
</reference>
<comment type="caution">
    <text evidence="1">The sequence shown here is derived from an EMBL/GenBank/DDBJ whole genome shotgun (WGS) entry which is preliminary data.</text>
</comment>
<protein>
    <submittedName>
        <fullName evidence="1">Uncharacterized protein</fullName>
    </submittedName>
</protein>
<reference evidence="1" key="1">
    <citation type="submission" date="2020-06" db="EMBL/GenBank/DDBJ databases">
        <authorList>
            <person name="Li T."/>
            <person name="Hu X."/>
            <person name="Zhang T."/>
            <person name="Song X."/>
            <person name="Zhang H."/>
            <person name="Dai N."/>
            <person name="Sheng W."/>
            <person name="Hou X."/>
            <person name="Wei L."/>
        </authorList>
    </citation>
    <scope>NUCLEOTIDE SEQUENCE</scope>
    <source>
        <strain evidence="1">G02</strain>
        <tissue evidence="1">Leaf</tissue>
    </source>
</reference>
<sequence>MDMHYKRARIQINHFQVVVLLDSLDDEEVSVKSPGLALKGTFQVYNVVELESNDAVLDYDNRHSPYWSDKAN</sequence>
<dbReference type="AlphaFoldDB" id="A0AAW2VPN7"/>